<feature type="chain" id="PRO_5035310879" description="Bifunctional lysine-specific demethylase and histidyl-hydroxylase" evidence="4">
    <location>
        <begin position="22"/>
        <end position="454"/>
    </location>
</feature>
<feature type="domain" description="JmjC" evidence="5">
    <location>
        <begin position="124"/>
        <end position="255"/>
    </location>
</feature>
<comment type="caution">
    <text evidence="6">The sequence shown here is derived from an EMBL/GenBank/DDBJ whole genome shotgun (WGS) entry which is preliminary data.</text>
</comment>
<comment type="subcellular location">
    <subcellularLocation>
        <location evidence="3">Nucleus</location>
    </subcellularLocation>
</comment>
<dbReference type="OMA" id="DDQCMTF"/>
<dbReference type="Proteomes" id="UP000751190">
    <property type="component" value="Unassembled WGS sequence"/>
</dbReference>
<keyword evidence="3" id="KW-0223">Dioxygenase</keyword>
<dbReference type="PANTHER" id="PTHR13096">
    <property type="entry name" value="MINA53 MYC INDUCED NUCLEAR ANTIGEN"/>
    <property type="match status" value="1"/>
</dbReference>
<evidence type="ECO:0000256" key="4">
    <source>
        <dbReference type="SAM" id="SignalP"/>
    </source>
</evidence>
<organism evidence="6 7">
    <name type="scientific">Diacronema lutheri</name>
    <name type="common">Unicellular marine alga</name>
    <name type="synonym">Monochrysis lutheri</name>
    <dbReference type="NCBI Taxonomy" id="2081491"/>
    <lineage>
        <taxon>Eukaryota</taxon>
        <taxon>Haptista</taxon>
        <taxon>Haptophyta</taxon>
        <taxon>Pavlovophyceae</taxon>
        <taxon>Pavlovales</taxon>
        <taxon>Pavlovaceae</taxon>
        <taxon>Diacronema</taxon>
    </lineage>
</organism>
<keyword evidence="3" id="KW-0804">Transcription</keyword>
<keyword evidence="3" id="KW-0539">Nucleus</keyword>
<dbReference type="GO" id="GO:0005506">
    <property type="term" value="F:iron ion binding"/>
    <property type="evidence" value="ECO:0007669"/>
    <property type="project" value="UniProtKB-UniRule"/>
</dbReference>
<keyword evidence="1 3" id="KW-0479">Metal-binding</keyword>
<dbReference type="SMART" id="SM00558">
    <property type="entry name" value="JmjC"/>
    <property type="match status" value="1"/>
</dbReference>
<protein>
    <recommendedName>
        <fullName evidence="3">Bifunctional lysine-specific demethylase and histidyl-hydroxylase</fullName>
        <ecNumber evidence="3">1.14.11.-</ecNumber>
    </recommendedName>
</protein>
<dbReference type="EMBL" id="JAGTXO010000044">
    <property type="protein sequence ID" value="KAG8459129.1"/>
    <property type="molecule type" value="Genomic_DNA"/>
</dbReference>
<keyword evidence="3" id="KW-0560">Oxidoreductase</keyword>
<dbReference type="PROSITE" id="PS51184">
    <property type="entry name" value="JMJC"/>
    <property type="match status" value="1"/>
</dbReference>
<evidence type="ECO:0000256" key="2">
    <source>
        <dbReference type="ARBA" id="ARBA00023004"/>
    </source>
</evidence>
<keyword evidence="2 3" id="KW-0408">Iron</keyword>
<reference evidence="6" key="1">
    <citation type="submission" date="2021-05" db="EMBL/GenBank/DDBJ databases">
        <title>The genome of the haptophyte Pavlova lutheri (Diacronema luteri, Pavlovales) - a model for lipid biosynthesis in eukaryotic algae.</title>
        <authorList>
            <person name="Hulatt C.J."/>
            <person name="Posewitz M.C."/>
        </authorList>
    </citation>
    <scope>NUCLEOTIDE SEQUENCE</scope>
    <source>
        <strain evidence="6">NIVA-4/92</strain>
    </source>
</reference>
<feature type="signal peptide" evidence="4">
    <location>
        <begin position="1"/>
        <end position="21"/>
    </location>
</feature>
<dbReference type="GO" id="GO:0005634">
    <property type="term" value="C:nucleus"/>
    <property type="evidence" value="ECO:0007669"/>
    <property type="project" value="UniProtKB-SubCell"/>
</dbReference>
<accession>A0A8J6C396</accession>
<proteinExistence type="inferred from homology"/>
<evidence type="ECO:0000313" key="7">
    <source>
        <dbReference type="Proteomes" id="UP000751190"/>
    </source>
</evidence>
<evidence type="ECO:0000256" key="1">
    <source>
        <dbReference type="ARBA" id="ARBA00022723"/>
    </source>
</evidence>
<evidence type="ECO:0000256" key="3">
    <source>
        <dbReference type="RuleBase" id="RU366061"/>
    </source>
</evidence>
<dbReference type="AlphaFoldDB" id="A0A8J6C396"/>
<keyword evidence="7" id="KW-1185">Reference proteome</keyword>
<dbReference type="InterPro" id="IPR003347">
    <property type="entry name" value="JmjC_dom"/>
</dbReference>
<dbReference type="Pfam" id="PF08007">
    <property type="entry name" value="JmjC_2"/>
    <property type="match status" value="1"/>
</dbReference>
<sequence>MAVLCVALAACAASVAPRIAAGEWRGFPASRRAEFMRDYWQQRPLLIRGLVGADEADILTPDELAGIACEEGVEARIICERGLGVGGAPWALIHGPFGDDDFSALPEEGWTLLVNEVNIVVPDVARLLERRLAAVPDWRLDDVMVSYAARNGGIGAHCDNYDVFLLQGAGERRWEIEETPRPAADEVLVPGLSVRVLREFAPDRSWVLGAGDCLYVPPRFPHRGTSLDQACMTYSVGYRAPKAADLVREFAQLAARGCADDDFFAEPAALLGDGRADVPGELSAGALDALEAMLRDRLSAALDNREALRAWLCEQATARKRAPLQFEGDHAELDGPALVDELARAPQRDGVVQLRAQLADLDLWRAEGVAFAFARAAALGAASASLFVDGERFNLAGDEAGAVERLAEALCSHRQLSLRRLPLAGCPAFAAALRALVLCGKIYFAPSEGEALGG</sequence>
<dbReference type="PANTHER" id="PTHR13096:SF8">
    <property type="entry name" value="RIBOSOMAL OXYGENASE 1"/>
    <property type="match status" value="1"/>
</dbReference>
<dbReference type="SUPFAM" id="SSF51197">
    <property type="entry name" value="Clavaminate synthase-like"/>
    <property type="match status" value="1"/>
</dbReference>
<gene>
    <name evidence="6" type="ORF">KFE25_002536</name>
</gene>
<evidence type="ECO:0000259" key="5">
    <source>
        <dbReference type="PROSITE" id="PS51184"/>
    </source>
</evidence>
<dbReference type="InterPro" id="IPR039994">
    <property type="entry name" value="NO66-like"/>
</dbReference>
<dbReference type="GO" id="GO:0016706">
    <property type="term" value="F:2-oxoglutarate-dependent dioxygenase activity"/>
    <property type="evidence" value="ECO:0007669"/>
    <property type="project" value="UniProtKB-UniRule"/>
</dbReference>
<comment type="function">
    <text evidence="3">Oxygenase that can act as both a histone lysine demethylase and a ribosomal histidine hydroxylase.</text>
</comment>
<name>A0A8J6C396_DIALT</name>
<dbReference type="Gene3D" id="2.60.120.650">
    <property type="entry name" value="Cupin"/>
    <property type="match status" value="1"/>
</dbReference>
<dbReference type="EC" id="1.14.11.-" evidence="3"/>
<evidence type="ECO:0000313" key="6">
    <source>
        <dbReference type="EMBL" id="KAG8459129.1"/>
    </source>
</evidence>
<comment type="cofactor">
    <cofactor evidence="3">
        <name>Fe(2+)</name>
        <dbReference type="ChEBI" id="CHEBI:29033"/>
    </cofactor>
    <text evidence="3">Binds 1 Fe(2+) ion per subunit.</text>
</comment>
<dbReference type="Gene3D" id="3.40.366.30">
    <property type="entry name" value="50S ribosomal protein L16 arginine hydroxylase, Chain A, Domain 2"/>
    <property type="match status" value="1"/>
</dbReference>
<keyword evidence="3" id="KW-0805">Transcription regulation</keyword>
<dbReference type="OrthoDB" id="5131at2759"/>
<comment type="similarity">
    <text evidence="3">Belongs to the ROX family.</text>
</comment>
<keyword evidence="4" id="KW-0732">Signal</keyword>